<protein>
    <recommendedName>
        <fullName evidence="3">Transposase domain-containing protein</fullName>
    </recommendedName>
</protein>
<gene>
    <name evidence="1" type="ORF">DMN91_010266</name>
</gene>
<dbReference type="EMBL" id="QOIP01000010">
    <property type="protein sequence ID" value="RLU18024.1"/>
    <property type="molecule type" value="Genomic_DNA"/>
</dbReference>
<dbReference type="PANTHER" id="PTHR33053">
    <property type="entry name" value="PROTEIN, PUTATIVE-RELATED"/>
    <property type="match status" value="1"/>
</dbReference>
<sequence length="540" mass="61796">MLYLSVKMKRKRNTSRKTYQVLKAEVDRHCRKMKKLAESLTDNTVVQDCVLSSSSSDELSEIEVCGPLSRKKNYETVTQSNMLRYSSDQSSSSVMRFDIEDMTLGSENNVSTSKNKIEEENVHILCNFDCSSEKGRKDAILDVADKGMLCYEDEYIDWSCILRKWAVENQVTLRTLDSLLKILKSIPMFCNLPFDPKTILRCGKRVEIENMGEGTYYNFGLKESIRKRILSGHIKQNMISLNINIDSVPLFKSIGTSFTPILCLVNDSGLPPFISAVYCGPGKPDIKMFLKDFAPELEELLHDGIDINEIKYKVVVKCFVCDAPARAYVKCIIGHSGYHGCERCIQKGKSVGRITFPEISAPLRTDESFACYVDQKHHHDISPLTDIGILMVSQFSLDYMHLVCLGVMHRLLLKWIKQKREYQFSSKCKRTVTSLLLAAAKVWPSDFNRKPRSLDEVKRWKATELRQFLLYLAPVVLKNYLPRLVYQHFLLLHVAITIFIREDLHKCMHSEAAETLRDFVKKASNSRKIKAFAAISKSND</sequence>
<dbReference type="PANTHER" id="PTHR33053:SF9">
    <property type="entry name" value="AGAP000105-PA"/>
    <property type="match status" value="1"/>
</dbReference>
<dbReference type="AlphaFoldDB" id="A0A3L8DCE2"/>
<dbReference type="Proteomes" id="UP000279307">
    <property type="component" value="Chromosome 10"/>
</dbReference>
<accession>A0A3L8DCE2</accession>
<reference evidence="1 2" key="1">
    <citation type="journal article" date="2018" name="Genome Res.">
        <title>The genomic architecture and molecular evolution of ant odorant receptors.</title>
        <authorList>
            <person name="McKenzie S.K."/>
            <person name="Kronauer D.J.C."/>
        </authorList>
    </citation>
    <scope>NUCLEOTIDE SEQUENCE [LARGE SCALE GENOMIC DNA]</scope>
    <source>
        <strain evidence="1">Clonal line C1</strain>
    </source>
</reference>
<comment type="caution">
    <text evidence="1">The sequence shown here is derived from an EMBL/GenBank/DDBJ whole genome shotgun (WGS) entry which is preliminary data.</text>
</comment>
<evidence type="ECO:0000313" key="1">
    <source>
        <dbReference type="EMBL" id="RLU18024.1"/>
    </source>
</evidence>
<organism evidence="1 2">
    <name type="scientific">Ooceraea biroi</name>
    <name type="common">Clonal raider ant</name>
    <name type="synonym">Cerapachys biroi</name>
    <dbReference type="NCBI Taxonomy" id="2015173"/>
    <lineage>
        <taxon>Eukaryota</taxon>
        <taxon>Metazoa</taxon>
        <taxon>Ecdysozoa</taxon>
        <taxon>Arthropoda</taxon>
        <taxon>Hexapoda</taxon>
        <taxon>Insecta</taxon>
        <taxon>Pterygota</taxon>
        <taxon>Neoptera</taxon>
        <taxon>Endopterygota</taxon>
        <taxon>Hymenoptera</taxon>
        <taxon>Apocrita</taxon>
        <taxon>Aculeata</taxon>
        <taxon>Formicoidea</taxon>
        <taxon>Formicidae</taxon>
        <taxon>Dorylinae</taxon>
        <taxon>Ooceraea</taxon>
    </lineage>
</organism>
<name>A0A3L8DCE2_OOCBI</name>
<dbReference type="OrthoDB" id="7553086at2759"/>
<evidence type="ECO:0008006" key="3">
    <source>
        <dbReference type="Google" id="ProtNLM"/>
    </source>
</evidence>
<proteinExistence type="predicted"/>
<evidence type="ECO:0000313" key="2">
    <source>
        <dbReference type="Proteomes" id="UP000279307"/>
    </source>
</evidence>